<evidence type="ECO:0000313" key="2">
    <source>
        <dbReference type="Proteomes" id="UP000183567"/>
    </source>
</evidence>
<name>A0A1J8PSC9_9AGAM</name>
<comment type="caution">
    <text evidence="1">The sequence shown here is derived from an EMBL/GenBank/DDBJ whole genome shotgun (WGS) entry which is preliminary data.</text>
</comment>
<protein>
    <submittedName>
        <fullName evidence="1">Uncharacterized protein</fullName>
    </submittedName>
</protein>
<reference evidence="1 2" key="1">
    <citation type="submission" date="2016-03" db="EMBL/GenBank/DDBJ databases">
        <title>Comparative genomics of the ectomycorrhizal sister species Rhizopogon vinicolor and Rhizopogon vesiculosus (Basidiomycota: Boletales) reveals a divergence of the mating type B locus.</title>
        <authorList>
            <person name="Mujic A.B."/>
            <person name="Kuo A."/>
            <person name="Tritt A."/>
            <person name="Lipzen A."/>
            <person name="Chen C."/>
            <person name="Johnson J."/>
            <person name="Sharma A."/>
            <person name="Barry K."/>
            <person name="Grigoriev I.V."/>
            <person name="Spatafora J.W."/>
        </authorList>
    </citation>
    <scope>NUCLEOTIDE SEQUENCE [LARGE SCALE GENOMIC DNA]</scope>
    <source>
        <strain evidence="1 2">AM-OR11-056</strain>
    </source>
</reference>
<evidence type="ECO:0000313" key="1">
    <source>
        <dbReference type="EMBL" id="OJA11789.1"/>
    </source>
</evidence>
<keyword evidence="2" id="KW-1185">Reference proteome</keyword>
<organism evidence="1 2">
    <name type="scientific">Rhizopogon vesiculosus</name>
    <dbReference type="NCBI Taxonomy" id="180088"/>
    <lineage>
        <taxon>Eukaryota</taxon>
        <taxon>Fungi</taxon>
        <taxon>Dikarya</taxon>
        <taxon>Basidiomycota</taxon>
        <taxon>Agaricomycotina</taxon>
        <taxon>Agaricomycetes</taxon>
        <taxon>Agaricomycetidae</taxon>
        <taxon>Boletales</taxon>
        <taxon>Suillineae</taxon>
        <taxon>Rhizopogonaceae</taxon>
        <taxon>Rhizopogon</taxon>
    </lineage>
</organism>
<proteinExistence type="predicted"/>
<dbReference type="AlphaFoldDB" id="A0A1J8PSC9"/>
<sequence length="387" mass="43498">MNLTVQSPIVNLPIELVLLILAFAARPNFVRISGGTQNQGDRYSSALKICRVSRNIRRAILPVMLETVILEEDPHMMAFYRALCMQQEYSQQGHHLWFDYIPHICKIWVGKICEPRGKISCMWSVCGPSRSSSSIWRCMATEPDMDFNILAPVLLAASSLALDGQSLYILDSCLQAALRGTFDTKIWRGRDQPHWRTNLLTLSGHGTDPLRINASIAHGSPFFMSLSRVIFVPLMIFNDTLFTPGSNIPDWMRSLVGSTKLRVISMPRAFIEFPGTTELDASDMPVHMLTFSPPLVLENSVHFSETILGGTPIKKQEDLHKFIDTRSGEGTAWQVKNRPDSAWQSFMVNWEEGWACGNGVWSANYPIDFPHAASDNNTVDMLIMHNA</sequence>
<dbReference type="STRING" id="180088.A0A1J8PSC9"/>
<dbReference type="OrthoDB" id="2639886at2759"/>
<dbReference type="Proteomes" id="UP000183567">
    <property type="component" value="Unassembled WGS sequence"/>
</dbReference>
<accession>A0A1J8PSC9</accession>
<gene>
    <name evidence="1" type="ORF">AZE42_07383</name>
</gene>
<dbReference type="EMBL" id="LVVM01004936">
    <property type="protein sequence ID" value="OJA11789.1"/>
    <property type="molecule type" value="Genomic_DNA"/>
</dbReference>